<feature type="transmembrane region" description="Helical" evidence="1">
    <location>
        <begin position="88"/>
        <end position="109"/>
    </location>
</feature>
<evidence type="ECO:0000313" key="2">
    <source>
        <dbReference type="Proteomes" id="UP000035681"/>
    </source>
</evidence>
<keyword evidence="1" id="KW-0472">Membrane</keyword>
<reference evidence="3" key="1">
    <citation type="submission" date="2024-02" db="UniProtKB">
        <authorList>
            <consortium name="WormBaseParasite"/>
        </authorList>
    </citation>
    <scope>IDENTIFICATION</scope>
</reference>
<feature type="transmembrane region" description="Helical" evidence="1">
    <location>
        <begin position="146"/>
        <end position="168"/>
    </location>
</feature>
<proteinExistence type="predicted"/>
<keyword evidence="1" id="KW-0812">Transmembrane</keyword>
<evidence type="ECO:0000256" key="1">
    <source>
        <dbReference type="SAM" id="Phobius"/>
    </source>
</evidence>
<dbReference type="WBParaSite" id="TCONS_00011554.p1">
    <property type="protein sequence ID" value="TCONS_00011554.p1"/>
    <property type="gene ID" value="XLOC_006097"/>
</dbReference>
<accession>A0AAF5DGV6</accession>
<evidence type="ECO:0000313" key="3">
    <source>
        <dbReference type="WBParaSite" id="TCONS_00011554.p1"/>
    </source>
</evidence>
<dbReference type="Proteomes" id="UP000035681">
    <property type="component" value="Unplaced"/>
</dbReference>
<sequence>MAFYISYFLFYIFIIFSILLSLFALIHNNWYIIGNAKHPIGLFGGCINHENLMNTNLTQILNITIVIILTIIKHIVSSSYKGSWGTSVVIIFTLSLAIKFFNLCIIKFGRKQIYTFYNYTKKSTCVDGCLEYFDDGLPFFKLGNSYFIEILSIFLLIFSLSLFLLYLYRKEIHSRRGIQTVQDTLTINDITRPPSNGEFLIQNNNDYLNQG</sequence>
<feature type="transmembrane region" description="Helical" evidence="1">
    <location>
        <begin position="57"/>
        <end position="76"/>
    </location>
</feature>
<keyword evidence="2" id="KW-1185">Reference proteome</keyword>
<name>A0AAF5DGV6_STRER</name>
<protein>
    <submittedName>
        <fullName evidence="3">Uncharacterized protein</fullName>
    </submittedName>
</protein>
<feature type="transmembrane region" description="Helical" evidence="1">
    <location>
        <begin position="7"/>
        <end position="26"/>
    </location>
</feature>
<dbReference type="AlphaFoldDB" id="A0AAF5DGV6"/>
<keyword evidence="1" id="KW-1133">Transmembrane helix</keyword>
<organism evidence="2 3">
    <name type="scientific">Strongyloides stercoralis</name>
    <name type="common">Threadworm</name>
    <dbReference type="NCBI Taxonomy" id="6248"/>
    <lineage>
        <taxon>Eukaryota</taxon>
        <taxon>Metazoa</taxon>
        <taxon>Ecdysozoa</taxon>
        <taxon>Nematoda</taxon>
        <taxon>Chromadorea</taxon>
        <taxon>Rhabditida</taxon>
        <taxon>Tylenchina</taxon>
        <taxon>Panagrolaimomorpha</taxon>
        <taxon>Strongyloidoidea</taxon>
        <taxon>Strongyloididae</taxon>
        <taxon>Strongyloides</taxon>
    </lineage>
</organism>